<dbReference type="Proteomes" id="UP000321523">
    <property type="component" value="Unassembled WGS sequence"/>
</dbReference>
<dbReference type="PANTHER" id="PTHR33376:SF4">
    <property type="entry name" value="SIALIC ACID-BINDING PERIPLASMIC PROTEIN SIAP"/>
    <property type="match status" value="1"/>
</dbReference>
<dbReference type="CDD" id="cd13603">
    <property type="entry name" value="PBP2_TRAP_Siap_TeaA_like"/>
    <property type="match status" value="1"/>
</dbReference>
<dbReference type="GO" id="GO:0055085">
    <property type="term" value="P:transmembrane transport"/>
    <property type="evidence" value="ECO:0007669"/>
    <property type="project" value="InterPro"/>
</dbReference>
<reference evidence="3 4" key="1">
    <citation type="submission" date="2019-07" db="EMBL/GenBank/DDBJ databases">
        <title>Whole genome shotgun sequence of Skermanella aerolata NBRC 106429.</title>
        <authorList>
            <person name="Hosoyama A."/>
            <person name="Uohara A."/>
            <person name="Ohji S."/>
            <person name="Ichikawa N."/>
        </authorList>
    </citation>
    <scope>NUCLEOTIDE SEQUENCE [LARGE SCALE GENOMIC DNA]</scope>
    <source>
        <strain evidence="3 4">NBRC 106429</strain>
    </source>
</reference>
<proteinExistence type="predicted"/>
<name>A0A512DNF2_9PROT</name>
<dbReference type="PANTHER" id="PTHR33376">
    <property type="match status" value="1"/>
</dbReference>
<dbReference type="Pfam" id="PF03480">
    <property type="entry name" value="DctP"/>
    <property type="match status" value="1"/>
</dbReference>
<sequence length="325" mass="36007">MNMLRKLALAGAFAMSLMTAPASAQQTLTFGGSDAVGSLFDRANAKFAELVNQRGGDKLRINYIQGEQLGNDIDVIQQMMQGSVQMYGDVLDWYGNWVPDFNVLNWGFTFRDSDHLEKFLASDLYAAAAERLRKEQGLRILSAASTQPRILLAKRAVNTPDDLNGIKMRVPEIRTYLLLWQALGTKPSRLAWAEIFLGLSTGTVEATEGPVSATYAAKLHQAAKFVMRTDHLLSTHHITINDAAYQALEPDLQQILVQAAKETSAWVRRQGEAETEQVVQNMANEGATVIKVDREPFVRKALEGVAEMEKTGVWPAGLWEKIRGL</sequence>
<dbReference type="Gene3D" id="3.40.190.170">
    <property type="entry name" value="Bacterial extracellular solute-binding protein, family 7"/>
    <property type="match status" value="1"/>
</dbReference>
<accession>A0A512DNF2</accession>
<feature type="chain" id="PRO_5021936107" evidence="2">
    <location>
        <begin position="25"/>
        <end position="325"/>
    </location>
</feature>
<protein>
    <submittedName>
        <fullName evidence="3">ABC transporter substrate-binding protein</fullName>
    </submittedName>
</protein>
<feature type="signal peptide" evidence="2">
    <location>
        <begin position="1"/>
        <end position="24"/>
    </location>
</feature>
<evidence type="ECO:0000256" key="1">
    <source>
        <dbReference type="ARBA" id="ARBA00022729"/>
    </source>
</evidence>
<dbReference type="OrthoDB" id="7375081at2"/>
<dbReference type="NCBIfam" id="NF037995">
    <property type="entry name" value="TRAP_S1"/>
    <property type="match status" value="1"/>
</dbReference>
<keyword evidence="1 2" id="KW-0732">Signal</keyword>
<dbReference type="RefSeq" id="WP_084720843.1">
    <property type="nucleotide sequence ID" value="NZ_BJYZ01000008.1"/>
</dbReference>
<dbReference type="InterPro" id="IPR038404">
    <property type="entry name" value="TRAP_DctP_sf"/>
</dbReference>
<evidence type="ECO:0000313" key="3">
    <source>
        <dbReference type="EMBL" id="GEO38014.1"/>
    </source>
</evidence>
<dbReference type="AlphaFoldDB" id="A0A512DNF2"/>
<evidence type="ECO:0000256" key="2">
    <source>
        <dbReference type="SAM" id="SignalP"/>
    </source>
</evidence>
<dbReference type="InterPro" id="IPR018389">
    <property type="entry name" value="DctP_fam"/>
</dbReference>
<organism evidence="3 4">
    <name type="scientific">Skermanella aerolata</name>
    <dbReference type="NCBI Taxonomy" id="393310"/>
    <lineage>
        <taxon>Bacteria</taxon>
        <taxon>Pseudomonadati</taxon>
        <taxon>Pseudomonadota</taxon>
        <taxon>Alphaproteobacteria</taxon>
        <taxon>Rhodospirillales</taxon>
        <taxon>Azospirillaceae</taxon>
        <taxon>Skermanella</taxon>
    </lineage>
</organism>
<dbReference type="EMBL" id="BJYZ01000008">
    <property type="protein sequence ID" value="GEO38014.1"/>
    <property type="molecule type" value="Genomic_DNA"/>
</dbReference>
<gene>
    <name evidence="3" type="ORF">SAE02_21620</name>
</gene>
<comment type="caution">
    <text evidence="3">The sequence shown here is derived from an EMBL/GenBank/DDBJ whole genome shotgun (WGS) entry which is preliminary data.</text>
</comment>
<evidence type="ECO:0000313" key="4">
    <source>
        <dbReference type="Proteomes" id="UP000321523"/>
    </source>
</evidence>
<keyword evidence="4" id="KW-1185">Reference proteome</keyword>